<feature type="domain" description="Rad50/SbcC-type AAA" evidence="5">
    <location>
        <begin position="5"/>
        <end position="190"/>
    </location>
</feature>
<dbReference type="PANTHER" id="PTHR32114">
    <property type="entry name" value="ABC TRANSPORTER ABCH.3"/>
    <property type="match status" value="1"/>
</dbReference>
<evidence type="ECO:0000259" key="5">
    <source>
        <dbReference type="Pfam" id="PF13476"/>
    </source>
</evidence>
<keyword evidence="4" id="KW-0175">Coiled coil</keyword>
<dbReference type="InterPro" id="IPR038729">
    <property type="entry name" value="Rad50/SbcC_AAA"/>
</dbReference>
<protein>
    <recommendedName>
        <fullName evidence="3">Nuclease SbcCD subunit C</fullName>
    </recommendedName>
</protein>
<evidence type="ECO:0000256" key="2">
    <source>
        <dbReference type="ARBA" id="ARBA00011322"/>
    </source>
</evidence>
<organism evidence="6 7">
    <name type="scientific">Pseudonocardia charpentierae</name>
    <dbReference type="NCBI Taxonomy" id="3075545"/>
    <lineage>
        <taxon>Bacteria</taxon>
        <taxon>Bacillati</taxon>
        <taxon>Actinomycetota</taxon>
        <taxon>Actinomycetes</taxon>
        <taxon>Pseudonocardiales</taxon>
        <taxon>Pseudonocardiaceae</taxon>
        <taxon>Pseudonocardia</taxon>
    </lineage>
</organism>
<evidence type="ECO:0000256" key="4">
    <source>
        <dbReference type="SAM" id="Coils"/>
    </source>
</evidence>
<evidence type="ECO:0000256" key="1">
    <source>
        <dbReference type="ARBA" id="ARBA00006930"/>
    </source>
</evidence>
<feature type="coiled-coil region" evidence="4">
    <location>
        <begin position="242"/>
        <end position="302"/>
    </location>
</feature>
<name>A0ABU2N7I5_9PSEU</name>
<accession>A0ABU2N7I5</accession>
<evidence type="ECO:0000313" key="7">
    <source>
        <dbReference type="Proteomes" id="UP001183202"/>
    </source>
</evidence>
<gene>
    <name evidence="6" type="ORF">RM445_09985</name>
</gene>
<dbReference type="Proteomes" id="UP001183202">
    <property type="component" value="Unassembled WGS sequence"/>
</dbReference>
<comment type="caution">
    <text evidence="6">The sequence shown here is derived from an EMBL/GenBank/DDBJ whole genome shotgun (WGS) entry which is preliminary data.</text>
</comment>
<comment type="subunit">
    <text evidence="2">Heterodimer of SbcC and SbcD.</text>
</comment>
<proteinExistence type="inferred from homology"/>
<dbReference type="PANTHER" id="PTHR32114:SF2">
    <property type="entry name" value="ABC TRANSPORTER ABCH.3"/>
    <property type="match status" value="1"/>
</dbReference>
<dbReference type="SUPFAM" id="SSF52540">
    <property type="entry name" value="P-loop containing nucleoside triphosphate hydrolases"/>
    <property type="match status" value="1"/>
</dbReference>
<dbReference type="Pfam" id="PF13558">
    <property type="entry name" value="SbcC_Walker_B"/>
    <property type="match status" value="1"/>
</dbReference>
<evidence type="ECO:0000313" key="6">
    <source>
        <dbReference type="EMBL" id="MDT0349849.1"/>
    </source>
</evidence>
<comment type="similarity">
    <text evidence="1">Belongs to the SMC family. SbcC subfamily.</text>
</comment>
<dbReference type="Pfam" id="PF13476">
    <property type="entry name" value="AAA_23"/>
    <property type="match status" value="1"/>
</dbReference>
<reference evidence="7" key="1">
    <citation type="submission" date="2023-07" db="EMBL/GenBank/DDBJ databases">
        <title>30 novel species of actinomycetes from the DSMZ collection.</title>
        <authorList>
            <person name="Nouioui I."/>
        </authorList>
    </citation>
    <scope>NUCLEOTIDE SEQUENCE [LARGE SCALE GENOMIC DNA]</scope>
    <source>
        <strain evidence="7">DSM 45834</strain>
    </source>
</reference>
<dbReference type="InterPro" id="IPR027417">
    <property type="entry name" value="P-loop_NTPase"/>
</dbReference>
<dbReference type="Gene3D" id="3.40.50.300">
    <property type="entry name" value="P-loop containing nucleotide triphosphate hydrolases"/>
    <property type="match status" value="2"/>
</dbReference>
<sequence>MRPVRLEMEGFAAFRERAVVDFTGAEYFALVGPTGAGKSTVIDALTFALYGTVPRWDDRRAVALGLAPSVNRGVVRLVFDVRDHRFVAVRELRRSARGGVNVKNARLEQLLDHDGVDGVDGDTEVLAADSGVTKAVEQLLGLSFEHFTSCVVLPQGDFADFLHAKPGDRQAILTRLLGLGIYERIAREANREASAAADRAALLTEQLGAYADATDEAVGEADERVVGLEALAERISLLLPEVSTAAEAVARADDDVATLEAEHARLGALVQPNGLEALDRRRRDAEERVRTARARFSDAEAADDAARKLLADAPDRRPLDRARREYTDLAAALAARPAVVEALEAARAAEEKAAWQVGEAEETATAAVAARDSALGALGAARSVAARVAEERALLVAVRAPVGLDVAERRRAEAVAALDAARGRLDAAESADAAARKRLAAAPERAPLEQARRDHVALASAATTEPEVVARHQEAADARSAAAAAVIETRAALAAALGCRDAAVRGDLAAALRPSLVVGEPCPVCTQEVAALPAPLAGVDVAALESAVAAAQAGLEDALAREADAVAAERQAATDRDQLTAEVTRLQAAVAAAGRAFDGSWMQAGPGGATRNGPMQLDSGAAVDAVLAELDAVAAAAGEADSRARTARRARDEAASRVETIQRDLAAAAGALRVARDPLVPLGAPGAADDPVAGWSSLLEWVGGALAEREVALPSAERAEAAAATAAEEAARAADAAGGELAARRRDATAAARAEQQARGRVEVLDERVSTLRVALADAPPADQVDADLARLDDLEASARSADAALRDARTARAAADGAAEAVRREVTAGWDSLRGARDPLVALGAPAAAGDDLAAAWSALTTWAARESADRAERLPVARAAADAARSRRAAVHARLEAALAADGVAVDGAGGTVVTAEAAVAAVAAALAHAKAVRERLVERRAEAAGKRTARAEADEAQQVARMLGGLLRSDRFPRWLVASALDTLVADASAGLAELSGGQFELTHEEGEFLVVDHADADARRPVKTLSGGETFQASLALALALSAQISTLAAEGAARLDSIFLDEGFGTLDEANLDVVASTLENLAGRGDRMVGVITHVPSLAERVPVRFAVRRDQRSARIEREG</sequence>
<dbReference type="RefSeq" id="WP_311555881.1">
    <property type="nucleotide sequence ID" value="NZ_JAVREJ010000005.1"/>
</dbReference>
<evidence type="ECO:0000256" key="3">
    <source>
        <dbReference type="ARBA" id="ARBA00013368"/>
    </source>
</evidence>
<keyword evidence="7" id="KW-1185">Reference proteome</keyword>
<dbReference type="EMBL" id="JAVREJ010000005">
    <property type="protein sequence ID" value="MDT0349849.1"/>
    <property type="molecule type" value="Genomic_DNA"/>
</dbReference>